<dbReference type="SUPFAM" id="SSF47616">
    <property type="entry name" value="GST C-terminal domain-like"/>
    <property type="match status" value="1"/>
</dbReference>
<sequence>MSQLRIFSYLPNPRIWKATIAARLCGVTIDVRGAAPGTLQDWLWDFDAHPLSEAERQDPALQRSGRTGFKSRLYKTPAFLEAHPFGTVPAAFSPDGAVGIFESNSIMRAVARLGADAYPLYGHDAYMAARVDSFLDVSLVFARDSQIYLLSLRDAVTPEIHARTRDAFVTYIAGIEQALMPARQFLVGDGITLADICFVAELSLFANEKPRAKALAGQGLAPILHDGLDADYPRAMAYYARLCAHPAFAPDVGPYLDKIAKAAAEHTSPRESGEREGPAARSAVGG</sequence>
<keyword evidence="5" id="KW-1185">Reference proteome</keyword>
<dbReference type="InterPro" id="IPR050802">
    <property type="entry name" value="EF-GSTs"/>
</dbReference>
<dbReference type="GO" id="GO:0006414">
    <property type="term" value="P:translational elongation"/>
    <property type="evidence" value="ECO:0007669"/>
    <property type="project" value="TreeGrafter"/>
</dbReference>
<accession>A0A5C8PM25</accession>
<evidence type="ECO:0000259" key="3">
    <source>
        <dbReference type="PROSITE" id="PS50405"/>
    </source>
</evidence>
<feature type="domain" description="GST N-terminal" evidence="2">
    <location>
        <begin position="2"/>
        <end position="118"/>
    </location>
</feature>
<dbReference type="PROSITE" id="PS50404">
    <property type="entry name" value="GST_NTER"/>
    <property type="match status" value="1"/>
</dbReference>
<organism evidence="4 5">
    <name type="scientific">Vineibacter terrae</name>
    <dbReference type="NCBI Taxonomy" id="2586908"/>
    <lineage>
        <taxon>Bacteria</taxon>
        <taxon>Pseudomonadati</taxon>
        <taxon>Pseudomonadota</taxon>
        <taxon>Alphaproteobacteria</taxon>
        <taxon>Hyphomicrobiales</taxon>
        <taxon>Vineibacter</taxon>
    </lineage>
</organism>
<dbReference type="InterPro" id="IPR004045">
    <property type="entry name" value="Glutathione_S-Trfase_N"/>
</dbReference>
<feature type="compositionally biased region" description="Basic and acidic residues" evidence="1">
    <location>
        <begin position="263"/>
        <end position="278"/>
    </location>
</feature>
<feature type="region of interest" description="Disordered" evidence="1">
    <location>
        <begin position="263"/>
        <end position="286"/>
    </location>
</feature>
<evidence type="ECO:0000259" key="2">
    <source>
        <dbReference type="PROSITE" id="PS50404"/>
    </source>
</evidence>
<name>A0A5C8PM25_9HYPH</name>
<gene>
    <name evidence="4" type="ORF">FHP25_14090</name>
</gene>
<dbReference type="InterPro" id="IPR010987">
    <property type="entry name" value="Glutathione-S-Trfase_C-like"/>
</dbReference>
<proteinExistence type="predicted"/>
<evidence type="ECO:0000256" key="1">
    <source>
        <dbReference type="SAM" id="MobiDB-lite"/>
    </source>
</evidence>
<comment type="caution">
    <text evidence="4">The sequence shown here is derived from an EMBL/GenBank/DDBJ whole genome shotgun (WGS) entry which is preliminary data.</text>
</comment>
<dbReference type="AlphaFoldDB" id="A0A5C8PM25"/>
<dbReference type="Gene3D" id="1.20.1050.10">
    <property type="match status" value="1"/>
</dbReference>
<dbReference type="PANTHER" id="PTHR43986:SF1">
    <property type="entry name" value="ELONGATION FACTOR 1-GAMMA"/>
    <property type="match status" value="1"/>
</dbReference>
<dbReference type="Pfam" id="PF13410">
    <property type="entry name" value="GST_C_2"/>
    <property type="match status" value="1"/>
</dbReference>
<dbReference type="PROSITE" id="PS50405">
    <property type="entry name" value="GST_CTER"/>
    <property type="match status" value="1"/>
</dbReference>
<dbReference type="EMBL" id="VDUZ01000014">
    <property type="protein sequence ID" value="TXL75369.1"/>
    <property type="molecule type" value="Genomic_DNA"/>
</dbReference>
<dbReference type="CDD" id="cd00299">
    <property type="entry name" value="GST_C_family"/>
    <property type="match status" value="1"/>
</dbReference>
<dbReference type="Proteomes" id="UP000321638">
    <property type="component" value="Unassembled WGS sequence"/>
</dbReference>
<evidence type="ECO:0000313" key="4">
    <source>
        <dbReference type="EMBL" id="TXL75369.1"/>
    </source>
</evidence>
<dbReference type="OrthoDB" id="5722722at2"/>
<keyword evidence="4" id="KW-0808">Transferase</keyword>
<feature type="domain" description="GST C-terminal" evidence="3">
    <location>
        <begin position="124"/>
        <end position="270"/>
    </location>
</feature>
<dbReference type="GO" id="GO:0005737">
    <property type="term" value="C:cytoplasm"/>
    <property type="evidence" value="ECO:0007669"/>
    <property type="project" value="TreeGrafter"/>
</dbReference>
<dbReference type="InterPro" id="IPR036282">
    <property type="entry name" value="Glutathione-S-Trfase_C_sf"/>
</dbReference>
<dbReference type="PANTHER" id="PTHR43986">
    <property type="entry name" value="ELONGATION FACTOR 1-GAMMA"/>
    <property type="match status" value="1"/>
</dbReference>
<dbReference type="RefSeq" id="WP_147847583.1">
    <property type="nucleotide sequence ID" value="NZ_VDUZ01000014.1"/>
</dbReference>
<evidence type="ECO:0000313" key="5">
    <source>
        <dbReference type="Proteomes" id="UP000321638"/>
    </source>
</evidence>
<reference evidence="4 5" key="1">
    <citation type="submission" date="2019-06" db="EMBL/GenBank/DDBJ databases">
        <title>New taxonomy in bacterial strain CC-CFT640, isolated from vineyard.</title>
        <authorList>
            <person name="Lin S.-Y."/>
            <person name="Tsai C.-F."/>
            <person name="Young C.-C."/>
        </authorList>
    </citation>
    <scope>NUCLEOTIDE SEQUENCE [LARGE SCALE GENOMIC DNA]</scope>
    <source>
        <strain evidence="4 5">CC-CFT640</strain>
    </source>
</reference>
<protein>
    <submittedName>
        <fullName evidence="4">Glutathione S-transferase</fullName>
    </submittedName>
</protein>
<dbReference type="GO" id="GO:0016740">
    <property type="term" value="F:transferase activity"/>
    <property type="evidence" value="ECO:0007669"/>
    <property type="project" value="UniProtKB-KW"/>
</dbReference>
<dbReference type="Gene3D" id="3.40.30.10">
    <property type="entry name" value="Glutaredoxin"/>
    <property type="match status" value="1"/>
</dbReference>